<dbReference type="PANTHER" id="PTHR48475:SF1">
    <property type="entry name" value="RNASE H TYPE-1 DOMAIN-CONTAINING PROTEIN"/>
    <property type="match status" value="1"/>
</dbReference>
<dbReference type="Proteomes" id="UP001188597">
    <property type="component" value="Unassembled WGS sequence"/>
</dbReference>
<evidence type="ECO:0000313" key="2">
    <source>
        <dbReference type="EMBL" id="KAK2997650.1"/>
    </source>
</evidence>
<gene>
    <name evidence="2" type="ORF">RJ639_025303</name>
</gene>
<reference evidence="2" key="1">
    <citation type="submission" date="2022-12" db="EMBL/GenBank/DDBJ databases">
        <title>Draft genome assemblies for two species of Escallonia (Escalloniales).</title>
        <authorList>
            <person name="Chanderbali A."/>
            <person name="Dervinis C."/>
            <person name="Anghel I."/>
            <person name="Soltis D."/>
            <person name="Soltis P."/>
            <person name="Zapata F."/>
        </authorList>
    </citation>
    <scope>NUCLEOTIDE SEQUENCE</scope>
    <source>
        <strain evidence="2">UCBG64.0493</strain>
        <tissue evidence="2">Leaf</tissue>
    </source>
</reference>
<protein>
    <recommendedName>
        <fullName evidence="1">Reverse transcriptase/retrotransposon-derived protein RNase H-like domain-containing protein</fullName>
    </recommendedName>
</protein>
<dbReference type="EMBL" id="JAVXUP010004066">
    <property type="protein sequence ID" value="KAK2997650.1"/>
    <property type="molecule type" value="Genomic_DNA"/>
</dbReference>
<accession>A0AA88UXI0</accession>
<organism evidence="2 3">
    <name type="scientific">Escallonia herrerae</name>
    <dbReference type="NCBI Taxonomy" id="1293975"/>
    <lineage>
        <taxon>Eukaryota</taxon>
        <taxon>Viridiplantae</taxon>
        <taxon>Streptophyta</taxon>
        <taxon>Embryophyta</taxon>
        <taxon>Tracheophyta</taxon>
        <taxon>Spermatophyta</taxon>
        <taxon>Magnoliopsida</taxon>
        <taxon>eudicotyledons</taxon>
        <taxon>Gunneridae</taxon>
        <taxon>Pentapetalae</taxon>
        <taxon>asterids</taxon>
        <taxon>campanulids</taxon>
        <taxon>Escalloniales</taxon>
        <taxon>Escalloniaceae</taxon>
        <taxon>Escallonia</taxon>
    </lineage>
</organism>
<evidence type="ECO:0000259" key="1">
    <source>
        <dbReference type="Pfam" id="PF17919"/>
    </source>
</evidence>
<evidence type="ECO:0000313" key="3">
    <source>
        <dbReference type="Proteomes" id="UP001188597"/>
    </source>
</evidence>
<comment type="caution">
    <text evidence="2">The sequence shown here is derived from an EMBL/GenBank/DDBJ whole genome shotgun (WGS) entry which is preliminary data.</text>
</comment>
<feature type="domain" description="Reverse transcriptase/retrotransposon-derived protein RNase H-like" evidence="1">
    <location>
        <begin position="95"/>
        <end position="191"/>
    </location>
</feature>
<dbReference type="InterPro" id="IPR043502">
    <property type="entry name" value="DNA/RNA_pol_sf"/>
</dbReference>
<keyword evidence="3" id="KW-1185">Reference proteome</keyword>
<dbReference type="SUPFAM" id="SSF56672">
    <property type="entry name" value="DNA/RNA polymerases"/>
    <property type="match status" value="1"/>
</dbReference>
<dbReference type="Gene3D" id="3.10.20.370">
    <property type="match status" value="1"/>
</dbReference>
<name>A0AA88UXI0_9ASTE</name>
<sequence length="242" mass="27956">MQTKDDIPKDVFVVVHKKYTPKDKLLVEPSPGPTQKNSLPQEKILETFGEQLNPEEEFSKSSQRVGDFDVKRILVDNGSSAEGYQKGKKRFFLVEECHKSFKELKKYLVSSPLLTKPITGEDLFLYLSVSEEGVSMVLIREEKEKQKHVYYISKVLQDVERRNPQVDKMAVALITLALQLQPYFQSYTITVLTDQPLAKVLQSPEALGGLANWHSFQLKYDSQKFEYFSFRSKKMEQTFEES</sequence>
<dbReference type="InterPro" id="IPR041577">
    <property type="entry name" value="RT_RNaseH_2"/>
</dbReference>
<dbReference type="AlphaFoldDB" id="A0AA88UXI0"/>
<dbReference type="Pfam" id="PF17919">
    <property type="entry name" value="RT_RNaseH_2"/>
    <property type="match status" value="1"/>
</dbReference>
<dbReference type="PANTHER" id="PTHR48475">
    <property type="entry name" value="RIBONUCLEASE H"/>
    <property type="match status" value="1"/>
</dbReference>
<proteinExistence type="predicted"/>